<dbReference type="Proteomes" id="UP001501288">
    <property type="component" value="Unassembled WGS sequence"/>
</dbReference>
<protein>
    <submittedName>
        <fullName evidence="3">Alpha/beta hydrolase-fold protein</fullName>
    </submittedName>
</protein>
<evidence type="ECO:0000313" key="4">
    <source>
        <dbReference type="Proteomes" id="UP001501288"/>
    </source>
</evidence>
<proteinExistence type="predicted"/>
<comment type="caution">
    <text evidence="3">The sequence shown here is derived from an EMBL/GenBank/DDBJ whole genome shotgun (WGS) entry which is preliminary data.</text>
</comment>
<keyword evidence="2" id="KW-1133">Transmembrane helix</keyword>
<dbReference type="InterPro" id="IPR000801">
    <property type="entry name" value="Esterase-like"/>
</dbReference>
<dbReference type="SUPFAM" id="SSF53474">
    <property type="entry name" value="alpha/beta-Hydrolases"/>
    <property type="match status" value="1"/>
</dbReference>
<feature type="compositionally biased region" description="Low complexity" evidence="1">
    <location>
        <begin position="85"/>
        <end position="108"/>
    </location>
</feature>
<feature type="region of interest" description="Disordered" evidence="1">
    <location>
        <begin position="67"/>
        <end position="108"/>
    </location>
</feature>
<keyword evidence="4" id="KW-1185">Reference proteome</keyword>
<reference evidence="3 4" key="1">
    <citation type="journal article" date="2019" name="Int. J. Syst. Evol. Microbiol.">
        <title>The Global Catalogue of Microorganisms (GCM) 10K type strain sequencing project: providing services to taxonomists for standard genome sequencing and annotation.</title>
        <authorList>
            <consortium name="The Broad Institute Genomics Platform"/>
            <consortium name="The Broad Institute Genome Sequencing Center for Infectious Disease"/>
            <person name="Wu L."/>
            <person name="Ma J."/>
        </authorList>
    </citation>
    <scope>NUCLEOTIDE SEQUENCE [LARGE SCALE GENOMIC DNA]</scope>
    <source>
        <strain evidence="3 4">JCM 14588</strain>
    </source>
</reference>
<evidence type="ECO:0000256" key="1">
    <source>
        <dbReference type="SAM" id="MobiDB-lite"/>
    </source>
</evidence>
<keyword evidence="3" id="KW-0378">Hydrolase</keyword>
<accession>A0ABN2BCB9</accession>
<dbReference type="PANTHER" id="PTHR48098">
    <property type="entry name" value="ENTEROCHELIN ESTERASE-RELATED"/>
    <property type="match status" value="1"/>
</dbReference>
<dbReference type="InterPro" id="IPR029058">
    <property type="entry name" value="AB_hydrolase_fold"/>
</dbReference>
<dbReference type="EMBL" id="BAAANV010000025">
    <property type="protein sequence ID" value="GAA1537132.1"/>
    <property type="molecule type" value="Genomic_DNA"/>
</dbReference>
<gene>
    <name evidence="3" type="ORF">GCM10009762_08530</name>
</gene>
<organism evidence="3 4">
    <name type="scientific">Dermacoccus barathri</name>
    <dbReference type="NCBI Taxonomy" id="322601"/>
    <lineage>
        <taxon>Bacteria</taxon>
        <taxon>Bacillati</taxon>
        <taxon>Actinomycetota</taxon>
        <taxon>Actinomycetes</taxon>
        <taxon>Micrococcales</taxon>
        <taxon>Dermacoccaceae</taxon>
        <taxon>Dermacoccus</taxon>
    </lineage>
</organism>
<evidence type="ECO:0000313" key="3">
    <source>
        <dbReference type="EMBL" id="GAA1537132.1"/>
    </source>
</evidence>
<keyword evidence="2" id="KW-0812">Transmembrane</keyword>
<dbReference type="Pfam" id="PF00756">
    <property type="entry name" value="Esterase"/>
    <property type="match status" value="1"/>
</dbReference>
<sequence length="387" mass="42121">MLGCAAALVLLVIVRGRSWGRKPWMQALSRLGLTALFTTLVLALVGALFNNEYAFYTSWGDLLGDSPEDTPRHYGAPTPAPALDQQAPSASATPTAPTTPQALPALPQPGQRLQKYEIPGPKNADGRPTASRKVYVQLPVGYDPHSATRHPVIVAMHGLPGSPESYSKLDHFYARLDKAVSDRRIAAPIVVVPQLNRTPDDDTECIDNPHGLQTETWLASTLPTWVKHTFAVAPGRGSWATWGYSRGGWCASMLTMKHPATFGAAVAYQGYFRPQFDGHPPFPPNSPQARSYDLIALEKANPVPVSLWLFASDADKVSYPSVKEFLTVVKRPTDVTARIAQGGGHRLSVWTRKIPRSFDWLAQVQPGFAPSSTFHPQGKSRLVDGSS</sequence>
<name>A0ABN2BCB9_9MICO</name>
<feature type="transmembrane region" description="Helical" evidence="2">
    <location>
        <begin position="28"/>
        <end position="49"/>
    </location>
</feature>
<dbReference type="Gene3D" id="3.40.50.1820">
    <property type="entry name" value="alpha/beta hydrolase"/>
    <property type="match status" value="1"/>
</dbReference>
<dbReference type="InterPro" id="IPR050583">
    <property type="entry name" value="Mycobacterial_A85_antigen"/>
</dbReference>
<keyword evidence="2" id="KW-0472">Membrane</keyword>
<evidence type="ECO:0000256" key="2">
    <source>
        <dbReference type="SAM" id="Phobius"/>
    </source>
</evidence>
<dbReference type="PANTHER" id="PTHR48098:SF1">
    <property type="entry name" value="DIACYLGLYCEROL ACYLTRANSFERASE_MYCOLYLTRANSFERASE AG85A"/>
    <property type="match status" value="1"/>
</dbReference>
<dbReference type="GO" id="GO:0016787">
    <property type="term" value="F:hydrolase activity"/>
    <property type="evidence" value="ECO:0007669"/>
    <property type="project" value="UniProtKB-KW"/>
</dbReference>